<dbReference type="GO" id="GO:0022857">
    <property type="term" value="F:transmembrane transporter activity"/>
    <property type="evidence" value="ECO:0007669"/>
    <property type="project" value="InterPro"/>
</dbReference>
<protein>
    <submittedName>
        <fullName evidence="8">MFS transporter</fullName>
    </submittedName>
</protein>
<evidence type="ECO:0000256" key="6">
    <source>
        <dbReference type="ARBA" id="ARBA00037968"/>
    </source>
</evidence>
<feature type="transmembrane region" description="Helical" evidence="7">
    <location>
        <begin position="359"/>
        <end position="379"/>
    </location>
</feature>
<proteinExistence type="inferred from homology"/>
<feature type="transmembrane region" description="Helical" evidence="7">
    <location>
        <begin position="391"/>
        <end position="409"/>
    </location>
</feature>
<sequence length="535" mass="59453">MTSIPKSDETKEKVILEATAKDDIEIGQMSSLDEAELFLQEHGVTDTQLQELLNDSKKSKDLVRRVDLIVLPLLCGTYVLQYIDKQALAYSAVFDLFTDAHINSSQYSWLVSIFYFGYLFWEYPASHLAQRLPTGTVISSFVLSWGSMLMITAACNNFTGLGITRFLLGCFEAPITPCFMMIVGMWYTRQEQPFRAGCFYCCNGVGSMLGGLITFAIGQIKTFPVWRAVFLICGGVTVIWGGILMFFLPNSVLTAKRFSVEEKILLVGRGKQNQTGILNRSVKWYQIREAFIDPQVWLLFLFTLLNETINGGTANFGKLIIKGLVSSPLLTTALGIPQGAFQVLFILSGSYLSTRFKNIRTIIMILYLIPTVIGISLLWKLPRTNRYGVLFGYYILGAYVSSLVLSLQMPSSNMGGYTKRVTATAFVFLAYCIGNIIGPHAFLAKEAPIYQTGCKLVLGCALCQMVCAACLRVLLVRRNKRRDERMRSDPGLDGQGEGDVMADLTDFELVESEVSVCSVNALHVGGFYSNFYLGS</sequence>
<reference evidence="8 9" key="1">
    <citation type="submission" date="2017-05" db="EMBL/GenBank/DDBJ databases">
        <title>Genome sequence for an aflatoxigenic pathogen of Argentinian peanut, Aspergillus arachidicola.</title>
        <authorList>
            <person name="Moore G."/>
            <person name="Beltz S.B."/>
            <person name="Mack B.M."/>
        </authorList>
    </citation>
    <scope>NUCLEOTIDE SEQUENCE [LARGE SCALE GENOMIC DNA]</scope>
    <source>
        <strain evidence="8 9">CBS 117610</strain>
    </source>
</reference>
<feature type="transmembrane region" description="Helical" evidence="7">
    <location>
        <begin position="456"/>
        <end position="476"/>
    </location>
</feature>
<dbReference type="Proteomes" id="UP000231358">
    <property type="component" value="Unassembled WGS sequence"/>
</dbReference>
<evidence type="ECO:0000256" key="2">
    <source>
        <dbReference type="ARBA" id="ARBA00022448"/>
    </source>
</evidence>
<evidence type="ECO:0000256" key="5">
    <source>
        <dbReference type="ARBA" id="ARBA00023136"/>
    </source>
</evidence>
<feature type="transmembrane region" description="Helical" evidence="7">
    <location>
        <begin position="226"/>
        <end position="248"/>
    </location>
</feature>
<dbReference type="InterPro" id="IPR011701">
    <property type="entry name" value="MFS"/>
</dbReference>
<feature type="transmembrane region" description="Helical" evidence="7">
    <location>
        <begin position="133"/>
        <end position="154"/>
    </location>
</feature>
<feature type="transmembrane region" description="Helical" evidence="7">
    <location>
        <begin position="199"/>
        <end position="220"/>
    </location>
</feature>
<gene>
    <name evidence="8" type="ORF">AARAC_004835</name>
</gene>
<feature type="transmembrane region" description="Helical" evidence="7">
    <location>
        <begin position="166"/>
        <end position="187"/>
    </location>
</feature>
<dbReference type="PANTHER" id="PTHR43791:SF81">
    <property type="entry name" value="TRANSPORTER, PUTATIVE (AFU_ORTHOLOGUE AFUA_7G01190)-RELATED"/>
    <property type="match status" value="1"/>
</dbReference>
<comment type="subcellular location">
    <subcellularLocation>
        <location evidence="1">Membrane</location>
        <topology evidence="1">Multi-pass membrane protein</topology>
    </subcellularLocation>
</comment>
<dbReference type="STRING" id="656916.A0A2G7FPL0"/>
<name>A0A2G7FPL0_9EURO</name>
<dbReference type="SUPFAM" id="SSF103473">
    <property type="entry name" value="MFS general substrate transporter"/>
    <property type="match status" value="1"/>
</dbReference>
<dbReference type="Gene3D" id="1.20.1250.20">
    <property type="entry name" value="MFS general substrate transporter like domains"/>
    <property type="match status" value="2"/>
</dbReference>
<dbReference type="GO" id="GO:0016020">
    <property type="term" value="C:membrane"/>
    <property type="evidence" value="ECO:0007669"/>
    <property type="project" value="UniProtKB-SubCell"/>
</dbReference>
<feature type="transmembrane region" description="Helical" evidence="7">
    <location>
        <begin position="104"/>
        <end position="121"/>
    </location>
</feature>
<keyword evidence="3 7" id="KW-0812">Transmembrane</keyword>
<keyword evidence="9" id="KW-1185">Reference proteome</keyword>
<evidence type="ECO:0000313" key="8">
    <source>
        <dbReference type="EMBL" id="PIG82469.1"/>
    </source>
</evidence>
<dbReference type="EMBL" id="NEXV01000522">
    <property type="protein sequence ID" value="PIG82469.1"/>
    <property type="molecule type" value="Genomic_DNA"/>
</dbReference>
<feature type="transmembrane region" description="Helical" evidence="7">
    <location>
        <begin position="421"/>
        <end position="444"/>
    </location>
</feature>
<comment type="caution">
    <text evidence="8">The sequence shown here is derived from an EMBL/GenBank/DDBJ whole genome shotgun (WGS) entry which is preliminary data.</text>
</comment>
<evidence type="ECO:0000256" key="1">
    <source>
        <dbReference type="ARBA" id="ARBA00004141"/>
    </source>
</evidence>
<dbReference type="InterPro" id="IPR036259">
    <property type="entry name" value="MFS_trans_sf"/>
</dbReference>
<keyword evidence="4 7" id="KW-1133">Transmembrane helix</keyword>
<evidence type="ECO:0000256" key="3">
    <source>
        <dbReference type="ARBA" id="ARBA00022692"/>
    </source>
</evidence>
<dbReference type="PANTHER" id="PTHR43791">
    <property type="entry name" value="PERMEASE-RELATED"/>
    <property type="match status" value="1"/>
</dbReference>
<feature type="transmembrane region" description="Helical" evidence="7">
    <location>
        <begin position="66"/>
        <end position="84"/>
    </location>
</feature>
<keyword evidence="2" id="KW-0813">Transport</keyword>
<evidence type="ECO:0000256" key="7">
    <source>
        <dbReference type="SAM" id="Phobius"/>
    </source>
</evidence>
<comment type="similarity">
    <text evidence="6">Belongs to the major facilitator superfamily. Allantoate permease family.</text>
</comment>
<feature type="transmembrane region" description="Helical" evidence="7">
    <location>
        <begin position="329"/>
        <end position="347"/>
    </location>
</feature>
<evidence type="ECO:0000313" key="9">
    <source>
        <dbReference type="Proteomes" id="UP000231358"/>
    </source>
</evidence>
<accession>A0A2G7FPL0</accession>
<organism evidence="8 9">
    <name type="scientific">Aspergillus arachidicola</name>
    <dbReference type="NCBI Taxonomy" id="656916"/>
    <lineage>
        <taxon>Eukaryota</taxon>
        <taxon>Fungi</taxon>
        <taxon>Dikarya</taxon>
        <taxon>Ascomycota</taxon>
        <taxon>Pezizomycotina</taxon>
        <taxon>Eurotiomycetes</taxon>
        <taxon>Eurotiomycetidae</taxon>
        <taxon>Eurotiales</taxon>
        <taxon>Aspergillaceae</taxon>
        <taxon>Aspergillus</taxon>
        <taxon>Aspergillus subgen. Circumdati</taxon>
    </lineage>
</organism>
<dbReference type="FunFam" id="1.20.1250.20:FF:000064">
    <property type="entry name" value="MFS allantoate transporter"/>
    <property type="match status" value="1"/>
</dbReference>
<evidence type="ECO:0000256" key="4">
    <source>
        <dbReference type="ARBA" id="ARBA00022989"/>
    </source>
</evidence>
<dbReference type="AlphaFoldDB" id="A0A2G7FPL0"/>
<dbReference type="Pfam" id="PF07690">
    <property type="entry name" value="MFS_1"/>
    <property type="match status" value="1"/>
</dbReference>
<keyword evidence="5 7" id="KW-0472">Membrane</keyword>